<dbReference type="InterPro" id="IPR035940">
    <property type="entry name" value="CAP_sf"/>
</dbReference>
<proteinExistence type="predicted"/>
<dbReference type="EMBL" id="CAKLCB010000072">
    <property type="protein sequence ID" value="CAH0514468.1"/>
    <property type="molecule type" value="Genomic_DNA"/>
</dbReference>
<feature type="region of interest" description="Disordered" evidence="1">
    <location>
        <begin position="114"/>
        <end position="215"/>
    </location>
</feature>
<evidence type="ECO:0000256" key="1">
    <source>
        <dbReference type="SAM" id="MobiDB-lite"/>
    </source>
</evidence>
<reference evidence="4 5" key="1">
    <citation type="submission" date="2021-11" db="EMBL/GenBank/DDBJ databases">
        <authorList>
            <person name="Islam A."/>
            <person name="Islam S."/>
            <person name="Flora M.S."/>
            <person name="Rahman M."/>
            <person name="Ziaur R.M."/>
            <person name="Epstein J.H."/>
            <person name="Hassan M."/>
            <person name="Klassen M."/>
            <person name="Woodard K."/>
            <person name="Webb A."/>
            <person name="Webby R.J."/>
            <person name="El Zowalaty M.E."/>
        </authorList>
    </citation>
    <scope>NUCLEOTIDE SEQUENCE [LARGE SCALE GENOMIC DNA]</scope>
    <source>
        <strain evidence="4">Pbs1</strain>
    </source>
</reference>
<comment type="caution">
    <text evidence="4">The sequence shown here is derived from an EMBL/GenBank/DDBJ whole genome shotgun (WGS) entry which is preliminary data.</text>
</comment>
<keyword evidence="2" id="KW-0732">Signal</keyword>
<name>A0ABN8CMX9_9STRA</name>
<dbReference type="Pfam" id="PF00188">
    <property type="entry name" value="CAP"/>
    <property type="match status" value="1"/>
</dbReference>
<dbReference type="SUPFAM" id="SSF55797">
    <property type="entry name" value="PR-1-like"/>
    <property type="match status" value="1"/>
</dbReference>
<dbReference type="InterPro" id="IPR014044">
    <property type="entry name" value="CAP_dom"/>
</dbReference>
<sequence length="351" mass="37053">MPHHASFVLIAAGAVTAVCIMPTTAGFQLSSSGSMIWENNCSFSGNDYRSLMAIRNVCGNVCDSDSQCTHWTWNLDICLLKTGAQFVKSVNWTASCGYIVSSNEKAPYQVQTSAEVPASAKVSKRDPSPTVALSRTAAPSSTAALSRTAAPSSTAALSRTAAPSSTAAPSPAAPTSAVPSPSLSRPAPAPSPVPSRPLSLVGTQSSESNSAQALPNSGLSAAEMSEMLSRINAYRTQQGLSALNIDNRLVAASARHSRDQANHCRMTHESSNGMTLGSRIAAQGYDFETVTENVAAGQQTVEDVMTSWWNSPGHRANLLNRDVRNVGFAKVVNNNCGSYDTYWTQDFGRLD</sequence>
<evidence type="ECO:0000256" key="2">
    <source>
        <dbReference type="SAM" id="SignalP"/>
    </source>
</evidence>
<dbReference type="PANTHER" id="PTHR31157:SF1">
    <property type="entry name" value="SCP DOMAIN-CONTAINING PROTEIN"/>
    <property type="match status" value="1"/>
</dbReference>
<evidence type="ECO:0000259" key="3">
    <source>
        <dbReference type="Pfam" id="PF00188"/>
    </source>
</evidence>
<dbReference type="Gene3D" id="3.40.33.10">
    <property type="entry name" value="CAP"/>
    <property type="match status" value="1"/>
</dbReference>
<feature type="domain" description="SCP" evidence="3">
    <location>
        <begin position="228"/>
        <end position="347"/>
    </location>
</feature>
<feature type="compositionally biased region" description="Low complexity" evidence="1">
    <location>
        <begin position="132"/>
        <end position="186"/>
    </location>
</feature>
<accession>A0ABN8CMX9</accession>
<feature type="signal peptide" evidence="2">
    <location>
        <begin position="1"/>
        <end position="17"/>
    </location>
</feature>
<evidence type="ECO:0000313" key="5">
    <source>
        <dbReference type="Proteomes" id="UP001158986"/>
    </source>
</evidence>
<protein>
    <recommendedName>
        <fullName evidence="3">SCP domain-containing protein</fullName>
    </recommendedName>
</protein>
<dbReference type="Proteomes" id="UP001158986">
    <property type="component" value="Unassembled WGS sequence"/>
</dbReference>
<feature type="compositionally biased region" description="Polar residues" evidence="1">
    <location>
        <begin position="202"/>
        <end position="215"/>
    </location>
</feature>
<dbReference type="CDD" id="cd05379">
    <property type="entry name" value="CAP_bacterial"/>
    <property type="match status" value="1"/>
</dbReference>
<dbReference type="PANTHER" id="PTHR31157">
    <property type="entry name" value="SCP DOMAIN-CONTAINING PROTEIN"/>
    <property type="match status" value="1"/>
</dbReference>
<evidence type="ECO:0000313" key="4">
    <source>
        <dbReference type="EMBL" id="CAH0514468.1"/>
    </source>
</evidence>
<organism evidence="4 5">
    <name type="scientific">Peronospora belbahrii</name>
    <dbReference type="NCBI Taxonomy" id="622444"/>
    <lineage>
        <taxon>Eukaryota</taxon>
        <taxon>Sar</taxon>
        <taxon>Stramenopiles</taxon>
        <taxon>Oomycota</taxon>
        <taxon>Peronosporomycetes</taxon>
        <taxon>Peronosporales</taxon>
        <taxon>Peronosporaceae</taxon>
        <taxon>Peronospora</taxon>
    </lineage>
</organism>
<feature type="chain" id="PRO_5045475900" description="SCP domain-containing protein" evidence="2">
    <location>
        <begin position="18"/>
        <end position="351"/>
    </location>
</feature>
<gene>
    <name evidence="4" type="ORF">PBS001_LOCUS1218</name>
</gene>
<keyword evidence="5" id="KW-1185">Reference proteome</keyword>